<dbReference type="STRING" id="696281.Desru_1421"/>
<dbReference type="eggNOG" id="ENOG502ZGCU">
    <property type="taxonomic scope" value="Bacteria"/>
</dbReference>
<proteinExistence type="predicted"/>
<gene>
    <name evidence="2" type="ordered locus">Desru_1421</name>
</gene>
<evidence type="ECO:0000313" key="2">
    <source>
        <dbReference type="EMBL" id="AEG59692.1"/>
    </source>
</evidence>
<dbReference type="KEGG" id="dru:Desru_1421"/>
<protein>
    <recommendedName>
        <fullName evidence="1">Transglutaminase-like domain-containing protein</fullName>
    </recommendedName>
</protein>
<dbReference type="SUPFAM" id="SSF54001">
    <property type="entry name" value="Cysteine proteinases"/>
    <property type="match status" value="1"/>
</dbReference>
<dbReference type="InterPro" id="IPR002931">
    <property type="entry name" value="Transglutaminase-like"/>
</dbReference>
<reference evidence="3" key="1">
    <citation type="submission" date="2011-05" db="EMBL/GenBank/DDBJ databases">
        <title>Complete sequence of Desulfotomaculum ruminis DSM 2154.</title>
        <authorList>
            <person name="Lucas S."/>
            <person name="Copeland A."/>
            <person name="Lapidus A."/>
            <person name="Cheng J.-F."/>
            <person name="Goodwin L."/>
            <person name="Pitluck S."/>
            <person name="Lu M."/>
            <person name="Detter J.C."/>
            <person name="Han C."/>
            <person name="Tapia R."/>
            <person name="Land M."/>
            <person name="Hauser L."/>
            <person name="Kyrpides N."/>
            <person name="Ivanova N."/>
            <person name="Mikhailova N."/>
            <person name="Pagani I."/>
            <person name="Stams A.J.M."/>
            <person name="Plugge C.M."/>
            <person name="Muyzer G."/>
            <person name="Kuever J."/>
            <person name="Parshina S.N."/>
            <person name="Ivanova A.E."/>
            <person name="Nazina T.N."/>
            <person name="Brambilla E."/>
            <person name="Spring S."/>
            <person name="Klenk H.-P."/>
            <person name="Woyke T."/>
        </authorList>
    </citation>
    <scope>NUCLEOTIDE SEQUENCE [LARGE SCALE GENOMIC DNA]</scope>
    <source>
        <strain evidence="3">ATCC 23193 / DSM 2154 / NCIB 8452 / DL</strain>
    </source>
</reference>
<dbReference type="EMBL" id="CP002780">
    <property type="protein sequence ID" value="AEG59692.1"/>
    <property type="molecule type" value="Genomic_DNA"/>
</dbReference>
<dbReference type="Pfam" id="PF01841">
    <property type="entry name" value="Transglut_core"/>
    <property type="match status" value="1"/>
</dbReference>
<dbReference type="AlphaFoldDB" id="F6DQB4"/>
<evidence type="ECO:0000313" key="3">
    <source>
        <dbReference type="Proteomes" id="UP000009234"/>
    </source>
</evidence>
<organism evidence="2 3">
    <name type="scientific">Desulforamulus ruminis (strain ATCC 23193 / DSM 2154 / NCIMB 8452 / DL)</name>
    <name type="common">Desulfotomaculum ruminis</name>
    <dbReference type="NCBI Taxonomy" id="696281"/>
    <lineage>
        <taxon>Bacteria</taxon>
        <taxon>Bacillati</taxon>
        <taxon>Bacillota</taxon>
        <taxon>Clostridia</taxon>
        <taxon>Eubacteriales</taxon>
        <taxon>Peptococcaceae</taxon>
        <taxon>Desulforamulus</taxon>
    </lineage>
</organism>
<accession>F6DQB4</accession>
<reference evidence="2 3" key="2">
    <citation type="journal article" date="2012" name="Stand. Genomic Sci.">
        <title>Complete genome sequence of the sulfate-reducing firmicute Desulfotomaculum ruminis type strain (DL(T)).</title>
        <authorList>
            <person name="Spring S."/>
            <person name="Visser M."/>
            <person name="Lu M."/>
            <person name="Copeland A."/>
            <person name="Lapidus A."/>
            <person name="Lucas S."/>
            <person name="Cheng J.F."/>
            <person name="Han C."/>
            <person name="Tapia R."/>
            <person name="Goodwin L.A."/>
            <person name="Pitluck S."/>
            <person name="Ivanova N."/>
            <person name="Land M."/>
            <person name="Hauser L."/>
            <person name="Larimer F."/>
            <person name="Rohde M."/>
            <person name="Goker M."/>
            <person name="Detter J.C."/>
            <person name="Kyrpides N.C."/>
            <person name="Woyke T."/>
            <person name="Schaap P.J."/>
            <person name="Plugge C.M."/>
            <person name="Muyzer G."/>
            <person name="Kuever J."/>
            <person name="Pereira I.A."/>
            <person name="Parshina S.N."/>
            <person name="Bernier-Latmani R."/>
            <person name="Stams A.J."/>
            <person name="Klenk H.P."/>
        </authorList>
    </citation>
    <scope>NUCLEOTIDE SEQUENCE [LARGE SCALE GENOMIC DNA]</scope>
    <source>
        <strain evidence="3">ATCC 23193 / DSM 2154 / NCIB 8452 / DL</strain>
    </source>
</reference>
<dbReference type="RefSeq" id="WP_013841462.1">
    <property type="nucleotide sequence ID" value="NC_015589.1"/>
</dbReference>
<feature type="domain" description="Transglutaminase-like" evidence="1">
    <location>
        <begin position="20"/>
        <end position="103"/>
    </location>
</feature>
<dbReference type="Proteomes" id="UP000009234">
    <property type="component" value="Chromosome"/>
</dbReference>
<name>F6DQB4_DESRL</name>
<dbReference type="HOGENOM" id="CLU_1560487_0_0_9"/>
<evidence type="ECO:0000259" key="1">
    <source>
        <dbReference type="Pfam" id="PF01841"/>
    </source>
</evidence>
<dbReference type="Gene3D" id="3.10.620.30">
    <property type="match status" value="1"/>
</dbReference>
<dbReference type="InterPro" id="IPR038765">
    <property type="entry name" value="Papain-like_cys_pep_sf"/>
</dbReference>
<dbReference type="OrthoDB" id="2084723at2"/>
<sequence>MEIKEAIEQCEKSGLEGIELIEYAQRLVNSNMKYSYTNSFDFPLRAFQKGRGYCWQQASALNYILRKLGFESKLVYSTKNIIPEGEYNGVIVKEHISGHVWCKVHYGGMEKDVCPRNVNNRFGKVHFKTVSKVRSWNIFICFFSYWGSAAVNSKRFKELKKIKKFMINAKE</sequence>
<keyword evidence="3" id="KW-1185">Reference proteome</keyword>